<organism evidence="6 7">
    <name type="scientific">Paenibacillus borealis</name>
    <dbReference type="NCBI Taxonomy" id="160799"/>
    <lineage>
        <taxon>Bacteria</taxon>
        <taxon>Bacillati</taxon>
        <taxon>Bacillota</taxon>
        <taxon>Bacilli</taxon>
        <taxon>Bacillales</taxon>
        <taxon>Paenibacillaceae</taxon>
        <taxon>Paenibacillus</taxon>
    </lineage>
</organism>
<name>A0ABX3H018_PAEBO</name>
<comment type="similarity">
    <text evidence="1">Belongs to the ABC transporter superfamily.</text>
</comment>
<keyword evidence="2" id="KW-0813">Transport</keyword>
<reference evidence="6 7" key="1">
    <citation type="submission" date="2016-10" db="EMBL/GenBank/DDBJ databases">
        <title>Paenibacillus species isolates.</title>
        <authorList>
            <person name="Beno S.M."/>
        </authorList>
    </citation>
    <scope>NUCLEOTIDE SEQUENCE [LARGE SCALE GENOMIC DNA]</scope>
    <source>
        <strain evidence="6 7">FSL H7-0744</strain>
    </source>
</reference>
<dbReference type="SMART" id="SM00382">
    <property type="entry name" value="AAA"/>
    <property type="match status" value="1"/>
</dbReference>
<dbReference type="PANTHER" id="PTHR43335:SF8">
    <property type="entry name" value="ABC TRANSPORTER, ATP-BINDING PROTEIN"/>
    <property type="match status" value="1"/>
</dbReference>
<comment type="caution">
    <text evidence="6">The sequence shown here is derived from an EMBL/GenBank/DDBJ whole genome shotgun (WGS) entry which is preliminary data.</text>
</comment>
<dbReference type="Proteomes" id="UP000187412">
    <property type="component" value="Unassembled WGS sequence"/>
</dbReference>
<dbReference type="PROSITE" id="PS00211">
    <property type="entry name" value="ABC_TRANSPORTER_1"/>
    <property type="match status" value="1"/>
</dbReference>
<dbReference type="InterPro" id="IPR003439">
    <property type="entry name" value="ABC_transporter-like_ATP-bd"/>
</dbReference>
<keyword evidence="3" id="KW-0547">Nucleotide-binding</keyword>
<evidence type="ECO:0000313" key="6">
    <source>
        <dbReference type="EMBL" id="OMD41941.1"/>
    </source>
</evidence>
<dbReference type="Pfam" id="PF00005">
    <property type="entry name" value="ABC_tran"/>
    <property type="match status" value="1"/>
</dbReference>
<dbReference type="InterPro" id="IPR027417">
    <property type="entry name" value="P-loop_NTPase"/>
</dbReference>
<dbReference type="InterPro" id="IPR017871">
    <property type="entry name" value="ABC_transporter-like_CS"/>
</dbReference>
<accession>A0ABX3H018</accession>
<proteinExistence type="inferred from homology"/>
<keyword evidence="4" id="KW-0067">ATP-binding</keyword>
<protein>
    <recommendedName>
        <fullName evidence="5">ABC transporter domain-containing protein</fullName>
    </recommendedName>
</protein>
<evidence type="ECO:0000256" key="4">
    <source>
        <dbReference type="ARBA" id="ARBA00022840"/>
    </source>
</evidence>
<sequence length="306" mass="33559">MKPLVFETRELTKKYGSAFALQHLNMTIEEGDIYGFVGENGAGKSTLMKVIGGLVHPTSGEVSLFGQREKQELIRARRQVGFLIETPSLYPHMNAEENLGFYCRIFGIQDKARIGEVLQTVALTDAGSKKTSQYSLGMRQRLGLAIALLNHPKFLVLDEPINGLDPVGIVDMRRILELLAHEQGVTILISSHILGELQLLATKYGFIHQGRLIKEVSAGELLQSAQSMITISTPHQAAAMSLLKEKLQLEDISINTAGAIEIPKAAADLEQLMTVLLQQGIPVEGFNLSAPNLEHYYMDLIGGKGQ</sequence>
<dbReference type="PANTHER" id="PTHR43335">
    <property type="entry name" value="ABC TRANSPORTER, ATP-BINDING PROTEIN"/>
    <property type="match status" value="1"/>
</dbReference>
<dbReference type="SUPFAM" id="SSF52540">
    <property type="entry name" value="P-loop containing nucleoside triphosphate hydrolases"/>
    <property type="match status" value="1"/>
</dbReference>
<evidence type="ECO:0000256" key="2">
    <source>
        <dbReference type="ARBA" id="ARBA00022448"/>
    </source>
</evidence>
<dbReference type="PROSITE" id="PS50893">
    <property type="entry name" value="ABC_TRANSPORTER_2"/>
    <property type="match status" value="1"/>
</dbReference>
<dbReference type="InterPro" id="IPR003593">
    <property type="entry name" value="AAA+_ATPase"/>
</dbReference>
<dbReference type="Gene3D" id="3.40.50.300">
    <property type="entry name" value="P-loop containing nucleotide triphosphate hydrolases"/>
    <property type="match status" value="1"/>
</dbReference>
<dbReference type="RefSeq" id="WP_076113509.1">
    <property type="nucleotide sequence ID" value="NZ_MPTB01000043.1"/>
</dbReference>
<evidence type="ECO:0000259" key="5">
    <source>
        <dbReference type="PROSITE" id="PS50893"/>
    </source>
</evidence>
<evidence type="ECO:0000313" key="7">
    <source>
        <dbReference type="Proteomes" id="UP000187412"/>
    </source>
</evidence>
<dbReference type="EMBL" id="MPTB01000043">
    <property type="protein sequence ID" value="OMD41941.1"/>
    <property type="molecule type" value="Genomic_DNA"/>
</dbReference>
<evidence type="ECO:0000256" key="3">
    <source>
        <dbReference type="ARBA" id="ARBA00022741"/>
    </source>
</evidence>
<gene>
    <name evidence="6" type="ORF">BSK56_26670</name>
</gene>
<feature type="domain" description="ABC transporter" evidence="5">
    <location>
        <begin position="6"/>
        <end position="234"/>
    </location>
</feature>
<keyword evidence="7" id="KW-1185">Reference proteome</keyword>
<evidence type="ECO:0000256" key="1">
    <source>
        <dbReference type="ARBA" id="ARBA00005417"/>
    </source>
</evidence>